<evidence type="ECO:0000313" key="2">
    <source>
        <dbReference type="EMBL" id="KAG2497906.1"/>
    </source>
</evidence>
<keyword evidence="3" id="KW-1185">Reference proteome</keyword>
<sequence length="437" mass="45475">MRGFNASSAGCSAGQHSPVAQASSFPSAVAPSVGPSSAQSPSPSSPHPTPWTPPSEDPTSAQDLQQLASLVDTCAGRWNAEGNTKRLGDVLGRAATLHAAASPARAKAKAYGDLLDRRRETLLNAFQPTLRVLDAPSCLALLTVCVASRMMWRDLAGQLLERLSAECGPEGGGEAALQACPPQALAAVLVACATLGHKQPVLSGLAAEECARRQFAGFDAMALADTAWAMAKLRRKDPAWFGPLVEAAGKADGPMGQGVSAKALFLTWYALARVQHVPASGALLERTAEAAEALRSSASPMQAANLLWALSTLGLNEERIVDALAGRLGDQLAKDPSRMKVADVCQALEALAVMGPEVLSRHSGLVEGLLREAERRWDAGSGSRGARTRALDRGDLEGLWVVQRALTSLGGDLQHVLGAGEGREGSLLEAARVAAKA</sequence>
<feature type="compositionally biased region" description="Low complexity" evidence="1">
    <location>
        <begin position="17"/>
        <end position="42"/>
    </location>
</feature>
<dbReference type="AlphaFoldDB" id="A0A836C2D8"/>
<protein>
    <submittedName>
        <fullName evidence="2">Uncharacterized protein</fullName>
    </submittedName>
</protein>
<name>A0A836C2D8_9CHLO</name>
<reference evidence="2" key="1">
    <citation type="journal article" date="2020" name="bioRxiv">
        <title>Comparative genomics of Chlamydomonas.</title>
        <authorList>
            <person name="Craig R.J."/>
            <person name="Hasan A.R."/>
            <person name="Ness R.W."/>
            <person name="Keightley P.D."/>
        </authorList>
    </citation>
    <scope>NUCLEOTIDE SEQUENCE</scope>
    <source>
        <strain evidence="2">CCAP 11/70</strain>
    </source>
</reference>
<dbReference type="OrthoDB" id="536711at2759"/>
<organism evidence="2 3">
    <name type="scientific">Edaphochlamys debaryana</name>
    <dbReference type="NCBI Taxonomy" id="47281"/>
    <lineage>
        <taxon>Eukaryota</taxon>
        <taxon>Viridiplantae</taxon>
        <taxon>Chlorophyta</taxon>
        <taxon>core chlorophytes</taxon>
        <taxon>Chlorophyceae</taxon>
        <taxon>CS clade</taxon>
        <taxon>Chlamydomonadales</taxon>
        <taxon>Chlamydomonadales incertae sedis</taxon>
        <taxon>Edaphochlamys</taxon>
    </lineage>
</organism>
<feature type="compositionally biased region" description="Polar residues" evidence="1">
    <location>
        <begin position="1"/>
        <end position="10"/>
    </location>
</feature>
<comment type="caution">
    <text evidence="2">The sequence shown here is derived from an EMBL/GenBank/DDBJ whole genome shotgun (WGS) entry which is preliminary data.</text>
</comment>
<proteinExistence type="predicted"/>
<evidence type="ECO:0000313" key="3">
    <source>
        <dbReference type="Proteomes" id="UP000612055"/>
    </source>
</evidence>
<dbReference type="Proteomes" id="UP000612055">
    <property type="component" value="Unassembled WGS sequence"/>
</dbReference>
<feature type="region of interest" description="Disordered" evidence="1">
    <location>
        <begin position="1"/>
        <end position="61"/>
    </location>
</feature>
<evidence type="ECO:0000256" key="1">
    <source>
        <dbReference type="SAM" id="MobiDB-lite"/>
    </source>
</evidence>
<accession>A0A836C2D8</accession>
<gene>
    <name evidence="2" type="ORF">HYH03_004171</name>
</gene>
<dbReference type="EMBL" id="JAEHOE010000012">
    <property type="protein sequence ID" value="KAG2497906.1"/>
    <property type="molecule type" value="Genomic_DNA"/>
</dbReference>
<feature type="compositionally biased region" description="Pro residues" evidence="1">
    <location>
        <begin position="43"/>
        <end position="56"/>
    </location>
</feature>